<evidence type="ECO:0000256" key="10">
    <source>
        <dbReference type="ARBA" id="ARBA00029774"/>
    </source>
</evidence>
<evidence type="ECO:0000313" key="13">
    <source>
        <dbReference type="EMBL" id="PVH25486.1"/>
    </source>
</evidence>
<dbReference type="EMBL" id="QDKG01000002">
    <property type="protein sequence ID" value="PVH25486.1"/>
    <property type="molecule type" value="Genomic_DNA"/>
</dbReference>
<evidence type="ECO:0000256" key="5">
    <source>
        <dbReference type="ARBA" id="ARBA00022679"/>
    </source>
</evidence>
<dbReference type="InterPro" id="IPR006070">
    <property type="entry name" value="Sua5-like_dom"/>
</dbReference>
<evidence type="ECO:0000256" key="9">
    <source>
        <dbReference type="ARBA" id="ARBA00022840"/>
    </source>
</evidence>
<evidence type="ECO:0000256" key="3">
    <source>
        <dbReference type="ARBA" id="ARBA00012584"/>
    </source>
</evidence>
<keyword evidence="9" id="KW-0067">ATP-binding</keyword>
<evidence type="ECO:0000256" key="11">
    <source>
        <dbReference type="ARBA" id="ARBA00048366"/>
    </source>
</evidence>
<dbReference type="InterPro" id="IPR050156">
    <property type="entry name" value="TC-AMP_synthase_SUA5"/>
</dbReference>
<dbReference type="GO" id="GO:0003725">
    <property type="term" value="F:double-stranded RNA binding"/>
    <property type="evidence" value="ECO:0007669"/>
    <property type="project" value="InterPro"/>
</dbReference>
<reference evidence="13 14" key="1">
    <citation type="submission" date="2018-04" db="EMBL/GenBank/DDBJ databases">
        <title>Sphingobacterium cortibacter sp. nov.</title>
        <authorList>
            <person name="Li Y."/>
        </authorList>
    </citation>
    <scope>NUCLEOTIDE SEQUENCE [LARGE SCALE GENOMIC DNA]</scope>
    <source>
        <strain evidence="13 14">2c-3</strain>
    </source>
</reference>
<keyword evidence="4" id="KW-0963">Cytoplasm</keyword>
<dbReference type="GO" id="GO:0008033">
    <property type="term" value="P:tRNA processing"/>
    <property type="evidence" value="ECO:0007669"/>
    <property type="project" value="UniProtKB-KW"/>
</dbReference>
<dbReference type="PROSITE" id="PS51163">
    <property type="entry name" value="YRDC"/>
    <property type="match status" value="1"/>
</dbReference>
<evidence type="ECO:0000313" key="14">
    <source>
        <dbReference type="Proteomes" id="UP000245627"/>
    </source>
</evidence>
<comment type="catalytic activity">
    <reaction evidence="11">
        <text>L-threonine + hydrogencarbonate + ATP = L-threonylcarbamoyladenylate + diphosphate + H2O</text>
        <dbReference type="Rhea" id="RHEA:36407"/>
        <dbReference type="ChEBI" id="CHEBI:15377"/>
        <dbReference type="ChEBI" id="CHEBI:17544"/>
        <dbReference type="ChEBI" id="CHEBI:30616"/>
        <dbReference type="ChEBI" id="CHEBI:33019"/>
        <dbReference type="ChEBI" id="CHEBI:57926"/>
        <dbReference type="ChEBI" id="CHEBI:73682"/>
        <dbReference type="EC" id="2.7.7.87"/>
    </reaction>
</comment>
<dbReference type="OrthoDB" id="9814580at2"/>
<dbReference type="Pfam" id="PF01300">
    <property type="entry name" value="Sua5_yciO_yrdC"/>
    <property type="match status" value="1"/>
</dbReference>
<evidence type="ECO:0000256" key="6">
    <source>
        <dbReference type="ARBA" id="ARBA00022694"/>
    </source>
</evidence>
<dbReference type="RefSeq" id="WP_116775059.1">
    <property type="nucleotide sequence ID" value="NZ_QDKG01000002.1"/>
</dbReference>
<dbReference type="PANTHER" id="PTHR17490">
    <property type="entry name" value="SUA5"/>
    <property type="match status" value="1"/>
</dbReference>
<keyword evidence="14" id="KW-1185">Reference proteome</keyword>
<dbReference type="GO" id="GO:0061710">
    <property type="term" value="F:L-threonylcarbamoyladenylate synthase"/>
    <property type="evidence" value="ECO:0007669"/>
    <property type="project" value="UniProtKB-EC"/>
</dbReference>
<dbReference type="EC" id="2.7.7.87" evidence="3"/>
<keyword evidence="7" id="KW-0548">Nucleotidyltransferase</keyword>
<dbReference type="PANTHER" id="PTHR17490:SF16">
    <property type="entry name" value="THREONYLCARBAMOYL-AMP SYNTHASE"/>
    <property type="match status" value="1"/>
</dbReference>
<comment type="caution">
    <text evidence="13">The sequence shown here is derived from an EMBL/GenBank/DDBJ whole genome shotgun (WGS) entry which is preliminary data.</text>
</comment>
<dbReference type="Proteomes" id="UP000245627">
    <property type="component" value="Unassembled WGS sequence"/>
</dbReference>
<evidence type="ECO:0000256" key="2">
    <source>
        <dbReference type="ARBA" id="ARBA00007663"/>
    </source>
</evidence>
<dbReference type="InterPro" id="IPR017945">
    <property type="entry name" value="DHBP_synth_RibB-like_a/b_dom"/>
</dbReference>
<accession>A0A2T8HJ53</accession>
<dbReference type="Gene3D" id="3.90.870.10">
    <property type="entry name" value="DHBP synthase"/>
    <property type="match status" value="1"/>
</dbReference>
<feature type="domain" description="YrdC-like" evidence="12">
    <location>
        <begin position="10"/>
        <end position="195"/>
    </location>
</feature>
<evidence type="ECO:0000256" key="4">
    <source>
        <dbReference type="ARBA" id="ARBA00022490"/>
    </source>
</evidence>
<keyword evidence="5" id="KW-0808">Transferase</keyword>
<comment type="similarity">
    <text evidence="2">Belongs to the SUA5 family.</text>
</comment>
<keyword evidence="8" id="KW-0547">Nucleotide-binding</keyword>
<name>A0A2T8HJ53_9SPHI</name>
<gene>
    <name evidence="13" type="ORF">DC487_05925</name>
</gene>
<organism evidence="13 14">
    <name type="scientific">Sphingobacterium corticibacter</name>
    <dbReference type="NCBI Taxonomy" id="2171749"/>
    <lineage>
        <taxon>Bacteria</taxon>
        <taxon>Pseudomonadati</taxon>
        <taxon>Bacteroidota</taxon>
        <taxon>Sphingobacteriia</taxon>
        <taxon>Sphingobacteriales</taxon>
        <taxon>Sphingobacteriaceae</taxon>
        <taxon>Sphingobacterium</taxon>
    </lineage>
</organism>
<evidence type="ECO:0000256" key="1">
    <source>
        <dbReference type="ARBA" id="ARBA00004496"/>
    </source>
</evidence>
<evidence type="ECO:0000256" key="7">
    <source>
        <dbReference type="ARBA" id="ARBA00022695"/>
    </source>
</evidence>
<dbReference type="GO" id="GO:0005737">
    <property type="term" value="C:cytoplasm"/>
    <property type="evidence" value="ECO:0007669"/>
    <property type="project" value="UniProtKB-SubCell"/>
</dbReference>
<dbReference type="NCBIfam" id="TIGR00057">
    <property type="entry name" value="L-threonylcarbamoyladenylate synthase"/>
    <property type="match status" value="1"/>
</dbReference>
<sequence>MRQNNTYLDRDDVSKALETLQAGGIILYPTDTIWGIGCDATNPEAVEKVFALKGRDQAKSMILLLHNDNQLAGYVNDIPDVAYQLIEVTDRPLTIIYSLAKNLPANVMAADGTVGIRVVDHPFCQQLLQRFRKPIISTSANLSGQPSPRNFLDISPEITEGADYVVQFGQQDTEEREPSMIIKLDPSGKFEFIRK</sequence>
<evidence type="ECO:0000256" key="8">
    <source>
        <dbReference type="ARBA" id="ARBA00022741"/>
    </source>
</evidence>
<evidence type="ECO:0000259" key="12">
    <source>
        <dbReference type="PROSITE" id="PS51163"/>
    </source>
</evidence>
<keyword evidence="6" id="KW-0819">tRNA processing</keyword>
<proteinExistence type="inferred from homology"/>
<dbReference type="GO" id="GO:0006450">
    <property type="term" value="P:regulation of translational fidelity"/>
    <property type="evidence" value="ECO:0007669"/>
    <property type="project" value="TreeGrafter"/>
</dbReference>
<protein>
    <recommendedName>
        <fullName evidence="10">L-threonylcarbamoyladenylate synthase</fullName>
        <ecNumber evidence="3">2.7.7.87</ecNumber>
    </recommendedName>
    <alternativeName>
        <fullName evidence="10">L-threonylcarbamoyladenylate synthase</fullName>
    </alternativeName>
</protein>
<dbReference type="GO" id="GO:0005524">
    <property type="term" value="F:ATP binding"/>
    <property type="evidence" value="ECO:0007669"/>
    <property type="project" value="UniProtKB-KW"/>
</dbReference>
<dbReference type="AlphaFoldDB" id="A0A2T8HJ53"/>
<dbReference type="GO" id="GO:0000049">
    <property type="term" value="F:tRNA binding"/>
    <property type="evidence" value="ECO:0007669"/>
    <property type="project" value="TreeGrafter"/>
</dbReference>
<dbReference type="SUPFAM" id="SSF55821">
    <property type="entry name" value="YrdC/RibB"/>
    <property type="match status" value="1"/>
</dbReference>
<comment type="subcellular location">
    <subcellularLocation>
        <location evidence="1">Cytoplasm</location>
    </subcellularLocation>
</comment>